<dbReference type="SUPFAM" id="SSF56349">
    <property type="entry name" value="DNA breaking-rejoining enzymes"/>
    <property type="match status" value="1"/>
</dbReference>
<dbReference type="InterPro" id="IPR011010">
    <property type="entry name" value="DNA_brk_join_enz"/>
</dbReference>
<sequence>MANTNQQRFYKNLEIILAELPWYVEEFIDNKRRTLSPASLLNYCHDFKIFFNWILTEGFHPGPLKDIPLSILEKLTRQQIETFLSFLKHQLNNKDLTVNRKLSALKSLFNYLQNIAETDELEPYIHRNVMAKIEFNQVSEDPETTANRMEGKILMGDEYEQFRAFVAEGYAEVFKEDKKKINFYQFNRERDTAIVSLFLGSGLRLSELVGLDLGDIDFNKFNARVIRKGNKEQYVYFSEQAMLDLQDYIRIRIERYKIDKTNKALFLSAPMGPKGTSRRLTPRAVEKLVEKYAIAYGKPSLSVHKLRHSFATRYHAEINDVPKLRRQLGHSSIQTTMIYTHIQNDDLKKAINQLNMMDKLKETDN</sequence>
<dbReference type="InterPro" id="IPR010998">
    <property type="entry name" value="Integrase_recombinase_N"/>
</dbReference>
<evidence type="ECO:0000259" key="11">
    <source>
        <dbReference type="PROSITE" id="PS51900"/>
    </source>
</evidence>
<keyword evidence="7" id="KW-0233">DNA recombination</keyword>
<dbReference type="NCBIfam" id="NF003462">
    <property type="entry name" value="PRK05084.1"/>
    <property type="match status" value="1"/>
</dbReference>
<dbReference type="PROSITE" id="PS51898">
    <property type="entry name" value="TYR_RECOMBINASE"/>
    <property type="match status" value="1"/>
</dbReference>
<evidence type="ECO:0000256" key="3">
    <source>
        <dbReference type="ARBA" id="ARBA00022618"/>
    </source>
</evidence>
<evidence type="ECO:0000256" key="2">
    <source>
        <dbReference type="ARBA" id="ARBA00022490"/>
    </source>
</evidence>
<dbReference type="Gene3D" id="1.10.150.130">
    <property type="match status" value="1"/>
</dbReference>
<proteinExistence type="predicted"/>
<keyword evidence="6 9" id="KW-0238">DNA-binding</keyword>
<dbReference type="InterPro" id="IPR013762">
    <property type="entry name" value="Integrase-like_cat_sf"/>
</dbReference>
<dbReference type="InterPro" id="IPR002104">
    <property type="entry name" value="Integrase_catalytic"/>
</dbReference>
<evidence type="ECO:0000259" key="10">
    <source>
        <dbReference type="PROSITE" id="PS51898"/>
    </source>
</evidence>
<dbReference type="PROSITE" id="PS51900">
    <property type="entry name" value="CB"/>
    <property type="match status" value="1"/>
</dbReference>
<keyword evidence="4" id="KW-0159">Chromosome partition</keyword>
<dbReference type="InterPro" id="IPR050090">
    <property type="entry name" value="Tyrosine_recombinase_XerCD"/>
</dbReference>
<keyword evidence="2" id="KW-0963">Cytoplasm</keyword>
<dbReference type="InterPro" id="IPR004107">
    <property type="entry name" value="Integrase_SAM-like_N"/>
</dbReference>
<dbReference type="OrthoDB" id="283809at2"/>
<dbReference type="PATRIC" id="fig|1348973.3.peg.2902"/>
<comment type="caution">
    <text evidence="12">The sequence shown here is derived from an EMBL/GenBank/DDBJ whole genome shotgun (WGS) entry which is preliminary data.</text>
</comment>
<dbReference type="Gene3D" id="1.10.443.10">
    <property type="entry name" value="Intergrase catalytic core"/>
    <property type="match status" value="1"/>
</dbReference>
<dbReference type="GO" id="GO:0007059">
    <property type="term" value="P:chromosome segregation"/>
    <property type="evidence" value="ECO:0007669"/>
    <property type="project" value="UniProtKB-KW"/>
</dbReference>
<dbReference type="GO" id="GO:0015074">
    <property type="term" value="P:DNA integration"/>
    <property type="evidence" value="ECO:0007669"/>
    <property type="project" value="UniProtKB-KW"/>
</dbReference>
<dbReference type="EMBL" id="JJRY01000012">
    <property type="protein sequence ID" value="KEF37696.1"/>
    <property type="molecule type" value="Genomic_DNA"/>
</dbReference>
<dbReference type="RefSeq" id="WP_035196476.1">
    <property type="nucleotide sequence ID" value="NZ_JJRY01000012.1"/>
</dbReference>
<evidence type="ECO:0000256" key="9">
    <source>
        <dbReference type="PROSITE-ProRule" id="PRU01248"/>
    </source>
</evidence>
<comment type="subcellular location">
    <subcellularLocation>
        <location evidence="1">Cytoplasm</location>
    </subcellularLocation>
</comment>
<dbReference type="GO" id="GO:0006310">
    <property type="term" value="P:DNA recombination"/>
    <property type="evidence" value="ECO:0007669"/>
    <property type="project" value="UniProtKB-KW"/>
</dbReference>
<evidence type="ECO:0000256" key="1">
    <source>
        <dbReference type="ARBA" id="ARBA00004496"/>
    </source>
</evidence>
<organism evidence="12 13">
    <name type="scientific">Schinkia azotoformans MEV2011</name>
    <dbReference type="NCBI Taxonomy" id="1348973"/>
    <lineage>
        <taxon>Bacteria</taxon>
        <taxon>Bacillati</taxon>
        <taxon>Bacillota</taxon>
        <taxon>Bacilli</taxon>
        <taxon>Bacillales</taxon>
        <taxon>Bacillaceae</taxon>
        <taxon>Calidifontibacillus/Schinkia group</taxon>
        <taxon>Schinkia</taxon>
    </lineage>
</organism>
<dbReference type="InterPro" id="IPR044068">
    <property type="entry name" value="CB"/>
</dbReference>
<dbReference type="Pfam" id="PF00589">
    <property type="entry name" value="Phage_integrase"/>
    <property type="match status" value="1"/>
</dbReference>
<evidence type="ECO:0000313" key="12">
    <source>
        <dbReference type="EMBL" id="KEF37696.1"/>
    </source>
</evidence>
<name>A0A072NJQ6_SCHAZ</name>
<dbReference type="Proteomes" id="UP000027936">
    <property type="component" value="Unassembled WGS sequence"/>
</dbReference>
<evidence type="ECO:0000256" key="6">
    <source>
        <dbReference type="ARBA" id="ARBA00023125"/>
    </source>
</evidence>
<evidence type="ECO:0000256" key="5">
    <source>
        <dbReference type="ARBA" id="ARBA00022908"/>
    </source>
</evidence>
<gene>
    <name evidence="12" type="ORF">M670_02998</name>
</gene>
<evidence type="ECO:0000256" key="4">
    <source>
        <dbReference type="ARBA" id="ARBA00022829"/>
    </source>
</evidence>
<feature type="domain" description="Tyr recombinase" evidence="10">
    <location>
        <begin position="160"/>
        <end position="352"/>
    </location>
</feature>
<dbReference type="GO" id="GO:0003677">
    <property type="term" value="F:DNA binding"/>
    <property type="evidence" value="ECO:0007669"/>
    <property type="project" value="UniProtKB-UniRule"/>
</dbReference>
<dbReference type="PANTHER" id="PTHR30349">
    <property type="entry name" value="PHAGE INTEGRASE-RELATED"/>
    <property type="match status" value="1"/>
</dbReference>
<dbReference type="PANTHER" id="PTHR30349:SF77">
    <property type="entry name" value="TYROSINE RECOMBINASE XERC"/>
    <property type="match status" value="1"/>
</dbReference>
<keyword evidence="5" id="KW-0229">DNA integration</keyword>
<dbReference type="GO" id="GO:0005737">
    <property type="term" value="C:cytoplasm"/>
    <property type="evidence" value="ECO:0007669"/>
    <property type="project" value="UniProtKB-SubCell"/>
</dbReference>
<dbReference type="Pfam" id="PF02899">
    <property type="entry name" value="Phage_int_SAM_1"/>
    <property type="match status" value="1"/>
</dbReference>
<dbReference type="AlphaFoldDB" id="A0A072NJQ6"/>
<accession>A0A072NJQ6</accession>
<evidence type="ECO:0000313" key="13">
    <source>
        <dbReference type="Proteomes" id="UP000027936"/>
    </source>
</evidence>
<keyword evidence="3" id="KW-0132">Cell division</keyword>
<feature type="domain" description="Core-binding (CB)" evidence="11">
    <location>
        <begin position="18"/>
        <end position="113"/>
    </location>
</feature>
<keyword evidence="8" id="KW-0131">Cell cycle</keyword>
<evidence type="ECO:0000256" key="8">
    <source>
        <dbReference type="ARBA" id="ARBA00023306"/>
    </source>
</evidence>
<evidence type="ECO:0000256" key="7">
    <source>
        <dbReference type="ARBA" id="ARBA00023172"/>
    </source>
</evidence>
<reference evidence="12 13" key="1">
    <citation type="submission" date="2014-04" db="EMBL/GenBank/DDBJ databases">
        <title>Draft genome sequence of Bacillus azotoformans MEV2011, a (co-) denitrifying strain unable to grow in the presence of oxygen.</title>
        <authorList>
            <person name="Nielsen M."/>
            <person name="Schreiber L."/>
            <person name="Finster K."/>
            <person name="Schramm A."/>
        </authorList>
    </citation>
    <scope>NUCLEOTIDE SEQUENCE [LARGE SCALE GENOMIC DNA]</scope>
    <source>
        <strain evidence="12 13">MEV2011</strain>
    </source>
</reference>
<protein>
    <submittedName>
        <fullName evidence="12">Site-specific recombinase XerD</fullName>
    </submittedName>
</protein>
<dbReference type="GO" id="GO:0051301">
    <property type="term" value="P:cell division"/>
    <property type="evidence" value="ECO:0007669"/>
    <property type="project" value="UniProtKB-KW"/>
</dbReference>